<keyword evidence="2" id="KW-1185">Reference proteome</keyword>
<evidence type="ECO:0000313" key="2">
    <source>
        <dbReference type="Proteomes" id="UP001145114"/>
    </source>
</evidence>
<gene>
    <name evidence="1" type="ORF">EV182_000626</name>
</gene>
<accession>A0ACC1HJC8</accession>
<sequence length="433" mass="48173">MATSLRLAATAGSTSRIIATKSTFRQFSTSSRRTMALPKLPKDMTVNYTTPKDPYLLSEKVKHIVGKGEVDNAAALVLKSPIRIQSQASWNQVIEGYGRQGKFRRAWRAFIEMKRRGFNPNSHTFTVLLDACSYSRSSSAVDTAQEVYSSIDQSLEGGPQITHANSLLKVYSVHDNLELMESTYKRLPRHGPAATDLYTYTIMIDTYRRRLLAQLKGATVRPKGGERDSAARGRQAMQQSVSEAITRTTQEASPVAMFERVLEVWSDYANDAHRRFKLHSLGKETDTPLLALDAKIVNSILVACEAIIRPPKYRSLGRKGFAVIEQAYGPLRPAYSRSLGDSTVANATVPLTVVTVTKDSSYMGKSRTGEKVFDDRTMDLVLALCKHDDKLIRGMRAWDLLTRTFGPDYVPSVGNYSVYLGLLAQCIAKEKRA</sequence>
<name>A0ACC1HJC8_9FUNG</name>
<protein>
    <submittedName>
        <fullName evidence="1">Uncharacterized protein</fullName>
    </submittedName>
</protein>
<reference evidence="1" key="1">
    <citation type="submission" date="2022-06" db="EMBL/GenBank/DDBJ databases">
        <title>Phylogenomic reconstructions and comparative analyses of Kickxellomycotina fungi.</title>
        <authorList>
            <person name="Reynolds N.K."/>
            <person name="Stajich J.E."/>
            <person name="Barry K."/>
            <person name="Grigoriev I.V."/>
            <person name="Crous P."/>
            <person name="Smith M.E."/>
        </authorList>
    </citation>
    <scope>NUCLEOTIDE SEQUENCE</scope>
    <source>
        <strain evidence="1">RSA 2271</strain>
    </source>
</reference>
<dbReference type="Proteomes" id="UP001145114">
    <property type="component" value="Unassembled WGS sequence"/>
</dbReference>
<dbReference type="EMBL" id="JAMZIH010005180">
    <property type="protein sequence ID" value="KAJ1675766.1"/>
    <property type="molecule type" value="Genomic_DNA"/>
</dbReference>
<evidence type="ECO:0000313" key="1">
    <source>
        <dbReference type="EMBL" id="KAJ1675766.1"/>
    </source>
</evidence>
<comment type="caution">
    <text evidence="1">The sequence shown here is derived from an EMBL/GenBank/DDBJ whole genome shotgun (WGS) entry which is preliminary data.</text>
</comment>
<proteinExistence type="predicted"/>
<organism evidence="1 2">
    <name type="scientific">Spiromyces aspiralis</name>
    <dbReference type="NCBI Taxonomy" id="68401"/>
    <lineage>
        <taxon>Eukaryota</taxon>
        <taxon>Fungi</taxon>
        <taxon>Fungi incertae sedis</taxon>
        <taxon>Zoopagomycota</taxon>
        <taxon>Kickxellomycotina</taxon>
        <taxon>Kickxellomycetes</taxon>
        <taxon>Kickxellales</taxon>
        <taxon>Kickxellaceae</taxon>
        <taxon>Spiromyces</taxon>
    </lineage>
</organism>